<dbReference type="CDD" id="cd08884">
    <property type="entry name" value="RHO_alpha_C_GbcA-like"/>
    <property type="match status" value="1"/>
</dbReference>
<dbReference type="Pfam" id="PF00355">
    <property type="entry name" value="Rieske"/>
    <property type="match status" value="1"/>
</dbReference>
<evidence type="ECO:0000256" key="4">
    <source>
        <dbReference type="ARBA" id="ARBA00023002"/>
    </source>
</evidence>
<evidence type="ECO:0000313" key="9">
    <source>
        <dbReference type="Proteomes" id="UP000071641"/>
    </source>
</evidence>
<dbReference type="InterPro" id="IPR036922">
    <property type="entry name" value="Rieske_2Fe-2S_sf"/>
</dbReference>
<dbReference type="PROSITE" id="PS51296">
    <property type="entry name" value="RIESKE"/>
    <property type="match status" value="1"/>
</dbReference>
<dbReference type="STRING" id="1796497.GCE9029_00338"/>
<dbReference type="PANTHER" id="PTHR43756:SF5">
    <property type="entry name" value="CHOLINE MONOOXYGENASE, CHLOROPLASTIC"/>
    <property type="match status" value="1"/>
</dbReference>
<gene>
    <name evidence="8" type="primary">antA</name>
    <name evidence="8" type="ORF">GCE9029_00338</name>
</gene>
<keyword evidence="6" id="KW-0411">Iron-sulfur</keyword>
<evidence type="ECO:0000259" key="7">
    <source>
        <dbReference type="PROSITE" id="PS51296"/>
    </source>
</evidence>
<dbReference type="InterPro" id="IPR001663">
    <property type="entry name" value="Rng_hydr_dOase-A"/>
</dbReference>
<dbReference type="PRINTS" id="PR00090">
    <property type="entry name" value="RNGDIOXGNASE"/>
</dbReference>
<dbReference type="Gene3D" id="3.90.380.10">
    <property type="entry name" value="Naphthalene 1,2-dioxygenase Alpha Subunit, Chain A, domain 1"/>
    <property type="match status" value="1"/>
</dbReference>
<dbReference type="GO" id="GO:0018618">
    <property type="term" value="F:anthranilate 1,2-dioxygenase (deaminating, decarboxylating) activity"/>
    <property type="evidence" value="ECO:0007669"/>
    <property type="project" value="UniProtKB-EC"/>
</dbReference>
<organism evidence="8 9">
    <name type="scientific">Grimontia celer</name>
    <dbReference type="NCBI Taxonomy" id="1796497"/>
    <lineage>
        <taxon>Bacteria</taxon>
        <taxon>Pseudomonadati</taxon>
        <taxon>Pseudomonadota</taxon>
        <taxon>Gammaproteobacteria</taxon>
        <taxon>Vibrionales</taxon>
        <taxon>Vibrionaceae</taxon>
        <taxon>Grimontia</taxon>
    </lineage>
</organism>
<protein>
    <submittedName>
        <fullName evidence="8">Anthranilate 1,2-dioxygenase large subunit</fullName>
        <ecNumber evidence="8">1.14.12.1</ecNumber>
    </submittedName>
</protein>
<dbReference type="GO" id="GO:0051537">
    <property type="term" value="F:2 iron, 2 sulfur cluster binding"/>
    <property type="evidence" value="ECO:0007669"/>
    <property type="project" value="UniProtKB-KW"/>
</dbReference>
<evidence type="ECO:0000256" key="2">
    <source>
        <dbReference type="ARBA" id="ARBA00022714"/>
    </source>
</evidence>
<dbReference type="OrthoDB" id="9769355at2"/>
<dbReference type="CDD" id="cd03469">
    <property type="entry name" value="Rieske_RO_Alpha_N"/>
    <property type="match status" value="1"/>
</dbReference>
<name>A0A128ESV7_9GAMM</name>
<dbReference type="PANTHER" id="PTHR43756">
    <property type="entry name" value="CHOLINE MONOOXYGENASE, CHLOROPLASTIC"/>
    <property type="match status" value="1"/>
</dbReference>
<evidence type="ECO:0000313" key="8">
    <source>
        <dbReference type="EMBL" id="CZF77657.1"/>
    </source>
</evidence>
<dbReference type="RefSeq" id="WP_062660749.1">
    <property type="nucleotide sequence ID" value="NZ_FIZX01000001.1"/>
</dbReference>
<dbReference type="AlphaFoldDB" id="A0A128ESV7"/>
<dbReference type="Proteomes" id="UP000071641">
    <property type="component" value="Unassembled WGS sequence"/>
</dbReference>
<keyword evidence="4 8" id="KW-0560">Oxidoreductase</keyword>
<dbReference type="Gene3D" id="2.102.10.10">
    <property type="entry name" value="Rieske [2Fe-2S] iron-sulphur domain"/>
    <property type="match status" value="1"/>
</dbReference>
<keyword evidence="3" id="KW-0479">Metal-binding</keyword>
<accession>A0A128ESV7</accession>
<feature type="domain" description="Rieske" evidence="7">
    <location>
        <begin position="55"/>
        <end position="162"/>
    </location>
</feature>
<proteinExistence type="predicted"/>
<dbReference type="EMBL" id="FIZX01000001">
    <property type="protein sequence ID" value="CZF77657.1"/>
    <property type="molecule type" value="Genomic_DNA"/>
</dbReference>
<dbReference type="EC" id="1.14.12.1" evidence="8"/>
<evidence type="ECO:0000256" key="1">
    <source>
        <dbReference type="ARBA" id="ARBA00001962"/>
    </source>
</evidence>
<dbReference type="SUPFAM" id="SSF50022">
    <property type="entry name" value="ISP domain"/>
    <property type="match status" value="1"/>
</dbReference>
<dbReference type="GO" id="GO:0005506">
    <property type="term" value="F:iron ion binding"/>
    <property type="evidence" value="ECO:0007669"/>
    <property type="project" value="InterPro"/>
</dbReference>
<evidence type="ECO:0000256" key="3">
    <source>
        <dbReference type="ARBA" id="ARBA00022723"/>
    </source>
</evidence>
<evidence type="ECO:0000256" key="5">
    <source>
        <dbReference type="ARBA" id="ARBA00023004"/>
    </source>
</evidence>
<dbReference type="SUPFAM" id="SSF55961">
    <property type="entry name" value="Bet v1-like"/>
    <property type="match status" value="1"/>
</dbReference>
<comment type="cofactor">
    <cofactor evidence="1">
        <name>Fe cation</name>
        <dbReference type="ChEBI" id="CHEBI:24875"/>
    </cofactor>
</comment>
<keyword evidence="2" id="KW-0001">2Fe-2S</keyword>
<keyword evidence="8" id="KW-0223">Dioxygenase</keyword>
<dbReference type="InterPro" id="IPR017941">
    <property type="entry name" value="Rieske_2Fe-2S"/>
</dbReference>
<evidence type="ECO:0000256" key="6">
    <source>
        <dbReference type="ARBA" id="ARBA00023014"/>
    </source>
</evidence>
<keyword evidence="5" id="KW-0408">Iron</keyword>
<dbReference type="Pfam" id="PF00848">
    <property type="entry name" value="Ring_hydroxyl_A"/>
    <property type="match status" value="1"/>
</dbReference>
<dbReference type="InterPro" id="IPR015879">
    <property type="entry name" value="Ring_hydroxy_dOase_asu_C_dom"/>
</dbReference>
<sequence length="417" mass="47995">MTKVPAQRIDNALIDRNAVKTMLERRIPDHTLEQPFYNSEALFQLDMEEIFHKEWIFAGMSCELPKRGSYITVDIGLSPVIILRDNKDEIRAFHNTCRHRGSKICLAAKGKTPKLVCPYHQWAYDLDGSLVYNGQDMDESFDRSTHGLASVHCQVAGGYIFVCLAETAPPIEDFVKDMEYYLEPHDLYNSKVAVQSEIIEKANWKLVVENNRECYHCDGSHPELLNSLLEWDDNNDPRATPEFKALVEKQQNFWSGMDIPYQYQMRYDNRNRIVRTPLKEGTHSMTMDGQAASKKLLGRITSPDLGALRILHLPNSWNHGMGDHHIAFQILPISPQETKVITRWLVHKDAVEGVDYDPENLRHVWDATNAQDRTLSENNQLGVNSMGYQPGPYSKTYEFGVINFVNWYCERMKENLG</sequence>
<reference evidence="9" key="1">
    <citation type="submission" date="2016-02" db="EMBL/GenBank/DDBJ databases">
        <authorList>
            <person name="Rodrigo-Torres Lidia"/>
            <person name="Arahal R.David."/>
        </authorList>
    </citation>
    <scope>NUCLEOTIDE SEQUENCE [LARGE SCALE GENOMIC DNA]</scope>
    <source>
        <strain evidence="9">CECT 9029</strain>
    </source>
</reference>
<keyword evidence="9" id="KW-1185">Reference proteome</keyword>